<evidence type="ECO:0000313" key="3">
    <source>
        <dbReference type="Proteomes" id="UP000094527"/>
    </source>
</evidence>
<dbReference type="Proteomes" id="UP000094527">
    <property type="component" value="Unassembled WGS sequence"/>
</dbReference>
<sequence length="55" mass="5470">MSKLIALVLLIVAMIAVATANPAPQLLYGGYSGIGIGGASAQYNYPTVGVGAIYG</sequence>
<dbReference type="AlphaFoldDB" id="A0A1D2NI13"/>
<keyword evidence="1" id="KW-0732">Signal</keyword>
<keyword evidence="3" id="KW-1185">Reference proteome</keyword>
<proteinExistence type="predicted"/>
<name>A0A1D2NI13_ORCCI</name>
<organism evidence="2 3">
    <name type="scientific">Orchesella cincta</name>
    <name type="common">Springtail</name>
    <name type="synonym">Podura cincta</name>
    <dbReference type="NCBI Taxonomy" id="48709"/>
    <lineage>
        <taxon>Eukaryota</taxon>
        <taxon>Metazoa</taxon>
        <taxon>Ecdysozoa</taxon>
        <taxon>Arthropoda</taxon>
        <taxon>Hexapoda</taxon>
        <taxon>Collembola</taxon>
        <taxon>Entomobryomorpha</taxon>
        <taxon>Entomobryoidea</taxon>
        <taxon>Orchesellidae</taxon>
        <taxon>Orchesellinae</taxon>
        <taxon>Orchesella</taxon>
    </lineage>
</organism>
<gene>
    <name evidence="2" type="ORF">Ocin01_01844</name>
</gene>
<evidence type="ECO:0000256" key="1">
    <source>
        <dbReference type="SAM" id="SignalP"/>
    </source>
</evidence>
<feature type="chain" id="PRO_5008905589" evidence="1">
    <location>
        <begin position="21"/>
        <end position="55"/>
    </location>
</feature>
<protein>
    <submittedName>
        <fullName evidence="2">Uncharacterized protein</fullName>
    </submittedName>
</protein>
<dbReference type="EMBL" id="LJIJ01000035">
    <property type="protein sequence ID" value="ODN04842.1"/>
    <property type="molecule type" value="Genomic_DNA"/>
</dbReference>
<evidence type="ECO:0000313" key="2">
    <source>
        <dbReference type="EMBL" id="ODN04842.1"/>
    </source>
</evidence>
<feature type="signal peptide" evidence="1">
    <location>
        <begin position="1"/>
        <end position="20"/>
    </location>
</feature>
<accession>A0A1D2NI13</accession>
<reference evidence="2 3" key="1">
    <citation type="journal article" date="2016" name="Genome Biol. Evol.">
        <title>Gene Family Evolution Reflects Adaptation to Soil Environmental Stressors in the Genome of the Collembolan Orchesella cincta.</title>
        <authorList>
            <person name="Faddeeva-Vakhrusheva A."/>
            <person name="Derks M.F."/>
            <person name="Anvar S.Y."/>
            <person name="Agamennone V."/>
            <person name="Suring W."/>
            <person name="Smit S."/>
            <person name="van Straalen N.M."/>
            <person name="Roelofs D."/>
        </authorList>
    </citation>
    <scope>NUCLEOTIDE SEQUENCE [LARGE SCALE GENOMIC DNA]</scope>
    <source>
        <tissue evidence="2">Mixed pool</tissue>
    </source>
</reference>
<comment type="caution">
    <text evidence="2">The sequence shown here is derived from an EMBL/GenBank/DDBJ whole genome shotgun (WGS) entry which is preliminary data.</text>
</comment>